<dbReference type="GO" id="GO:2001295">
    <property type="term" value="P:malonyl-CoA biosynthetic process"/>
    <property type="evidence" value="ECO:0007669"/>
    <property type="project" value="UniProtKB-UniPathway"/>
</dbReference>
<keyword evidence="9" id="KW-0460">Magnesium</keyword>
<dbReference type="SUPFAM" id="SSF56059">
    <property type="entry name" value="Glutathione synthetase ATP-binding domain-like"/>
    <property type="match status" value="1"/>
</dbReference>
<dbReference type="InterPro" id="IPR011761">
    <property type="entry name" value="ATP-grasp"/>
</dbReference>
<evidence type="ECO:0000259" key="13">
    <source>
        <dbReference type="PROSITE" id="PS50975"/>
    </source>
</evidence>
<evidence type="ECO:0000256" key="9">
    <source>
        <dbReference type="ARBA" id="ARBA00022842"/>
    </source>
</evidence>
<keyword evidence="12" id="KW-0444">Lipid biosynthesis</keyword>
<keyword evidence="6" id="KW-0479">Metal-binding</keyword>
<keyword evidence="8 11" id="KW-0067">ATP-binding</keyword>
<gene>
    <name evidence="15" type="ORF">SAMN05660835_00733</name>
</gene>
<dbReference type="NCBIfam" id="TIGR00514">
    <property type="entry name" value="accC"/>
    <property type="match status" value="1"/>
</dbReference>
<dbReference type="PROSITE" id="PS50975">
    <property type="entry name" value="ATP_GRASP"/>
    <property type="match status" value="1"/>
</dbReference>
<dbReference type="GO" id="GO:0006633">
    <property type="term" value="P:fatty acid biosynthetic process"/>
    <property type="evidence" value="ECO:0007669"/>
    <property type="project" value="UniProtKB-KW"/>
</dbReference>
<dbReference type="Pfam" id="PF00289">
    <property type="entry name" value="Biotin_carb_N"/>
    <property type="match status" value="1"/>
</dbReference>
<keyword evidence="12" id="KW-0443">Lipid metabolism</keyword>
<dbReference type="InterPro" id="IPR011764">
    <property type="entry name" value="Biotin_carboxylation_dom"/>
</dbReference>
<evidence type="ECO:0000313" key="16">
    <source>
        <dbReference type="Proteomes" id="UP000199411"/>
    </source>
</evidence>
<dbReference type="InterPro" id="IPR005481">
    <property type="entry name" value="BC-like_N"/>
</dbReference>
<dbReference type="SMART" id="SM00878">
    <property type="entry name" value="Biotin_carb_C"/>
    <property type="match status" value="1"/>
</dbReference>
<dbReference type="InterPro" id="IPR004549">
    <property type="entry name" value="Acetyl_CoA_COase_biotin_COase"/>
</dbReference>
<proteinExistence type="predicted"/>
<dbReference type="PROSITE" id="PS00867">
    <property type="entry name" value="CPSASE_2"/>
    <property type="match status" value="1"/>
</dbReference>
<evidence type="ECO:0000256" key="11">
    <source>
        <dbReference type="PROSITE-ProRule" id="PRU00409"/>
    </source>
</evidence>
<evidence type="ECO:0000256" key="5">
    <source>
        <dbReference type="ARBA" id="ARBA00022598"/>
    </source>
</evidence>
<comment type="function">
    <text evidence="1 12">This protein is a component of the acetyl coenzyme A carboxylase complex; first, biotin carboxylase catalyzes the carboxylation of the carrier protein and then the transcarboxylase transfers the carboxyl group to form malonyl-CoA.</text>
</comment>
<dbReference type="InterPro" id="IPR051602">
    <property type="entry name" value="ACC_Biotin_Carboxylase"/>
</dbReference>
<feature type="domain" description="Biotin carboxylation" evidence="14">
    <location>
        <begin position="1"/>
        <end position="445"/>
    </location>
</feature>
<comment type="pathway">
    <text evidence="2 12">Lipid metabolism; malonyl-CoA biosynthesis; malonyl-CoA from acetyl-CoA: step 1/1.</text>
</comment>
<evidence type="ECO:0000256" key="6">
    <source>
        <dbReference type="ARBA" id="ARBA00022723"/>
    </source>
</evidence>
<dbReference type="InterPro" id="IPR005482">
    <property type="entry name" value="Biotin_COase_C"/>
</dbReference>
<keyword evidence="5 12" id="KW-0436">Ligase</keyword>
<comment type="subunit">
    <text evidence="3 12">Acetyl-CoA carboxylase is a heterohexamer of biotin carboxyl carrier protein, biotin carboxylase and the two subunits of carboxyl transferase in a 2:2 complex.</text>
</comment>
<dbReference type="FunFam" id="3.30.1490.20:FF:000018">
    <property type="entry name" value="Biotin carboxylase"/>
    <property type="match status" value="1"/>
</dbReference>
<dbReference type="NCBIfam" id="NF006367">
    <property type="entry name" value="PRK08591.1"/>
    <property type="match status" value="1"/>
</dbReference>
<evidence type="ECO:0000313" key="15">
    <source>
        <dbReference type="EMBL" id="SDC36254.1"/>
    </source>
</evidence>
<dbReference type="PROSITE" id="PS50979">
    <property type="entry name" value="BC"/>
    <property type="match status" value="1"/>
</dbReference>
<feature type="domain" description="ATP-grasp" evidence="13">
    <location>
        <begin position="120"/>
        <end position="317"/>
    </location>
</feature>
<dbReference type="GO" id="GO:0004075">
    <property type="term" value="F:biotin carboxylase activity"/>
    <property type="evidence" value="ECO:0007669"/>
    <property type="project" value="UniProtKB-EC"/>
</dbReference>
<name>A0A1G6KZ71_9BACT</name>
<dbReference type="InterPro" id="IPR005479">
    <property type="entry name" value="CPAse_ATP-bd"/>
</dbReference>
<evidence type="ECO:0000256" key="1">
    <source>
        <dbReference type="ARBA" id="ARBA00003761"/>
    </source>
</evidence>
<dbReference type="PANTHER" id="PTHR48095:SF2">
    <property type="entry name" value="BIOTIN CARBOXYLASE, CHLOROPLASTIC"/>
    <property type="match status" value="1"/>
</dbReference>
<dbReference type="SUPFAM" id="SSF52440">
    <property type="entry name" value="PreATP-grasp domain"/>
    <property type="match status" value="1"/>
</dbReference>
<evidence type="ECO:0000256" key="4">
    <source>
        <dbReference type="ARBA" id="ARBA00013263"/>
    </source>
</evidence>
<keyword evidence="12" id="KW-0275">Fatty acid biosynthesis</keyword>
<dbReference type="GO" id="GO:0046872">
    <property type="term" value="F:metal ion binding"/>
    <property type="evidence" value="ECO:0007669"/>
    <property type="project" value="UniProtKB-KW"/>
</dbReference>
<dbReference type="UniPathway" id="UPA00655">
    <property type="reaction ID" value="UER00711"/>
</dbReference>
<evidence type="ECO:0000256" key="7">
    <source>
        <dbReference type="ARBA" id="ARBA00022741"/>
    </source>
</evidence>
<dbReference type="AlphaFoldDB" id="A0A1G6KZ71"/>
<dbReference type="EC" id="6.3.4.14" evidence="4 12"/>
<dbReference type="Gene3D" id="3.30.470.20">
    <property type="entry name" value="ATP-grasp fold, B domain"/>
    <property type="match status" value="1"/>
</dbReference>
<dbReference type="RefSeq" id="WP_092128217.1">
    <property type="nucleotide sequence ID" value="NZ_FMYU01000004.1"/>
</dbReference>
<keyword evidence="7 11" id="KW-0547">Nucleotide-binding</keyword>
<dbReference type="Pfam" id="PF02786">
    <property type="entry name" value="CPSase_L_D2"/>
    <property type="match status" value="1"/>
</dbReference>
<dbReference type="PROSITE" id="PS00866">
    <property type="entry name" value="CPSASE_1"/>
    <property type="match status" value="1"/>
</dbReference>
<dbReference type="OrthoDB" id="9769961at2"/>
<accession>A0A1G6KZ71</accession>
<dbReference type="GO" id="GO:0005524">
    <property type="term" value="F:ATP binding"/>
    <property type="evidence" value="ECO:0007669"/>
    <property type="project" value="UniProtKB-UniRule"/>
</dbReference>
<evidence type="ECO:0000256" key="12">
    <source>
        <dbReference type="RuleBase" id="RU365063"/>
    </source>
</evidence>
<protein>
    <recommendedName>
        <fullName evidence="4 12">Biotin carboxylase</fullName>
        <ecNumber evidence="4 12">6.3.4.14</ecNumber>
    </recommendedName>
    <alternativeName>
        <fullName evidence="12">Acetyl-coenzyme A carboxylase biotin carboxylase subunit A</fullName>
    </alternativeName>
</protein>
<reference evidence="16" key="1">
    <citation type="submission" date="2016-10" db="EMBL/GenBank/DDBJ databases">
        <authorList>
            <person name="Varghese N."/>
            <person name="Submissions S."/>
        </authorList>
    </citation>
    <scope>NUCLEOTIDE SEQUENCE [LARGE SCALE GENOMIC DNA]</scope>
    <source>
        <strain evidence="16">DSM 8415</strain>
    </source>
</reference>
<dbReference type="SUPFAM" id="SSF51246">
    <property type="entry name" value="Rudiment single hybrid motif"/>
    <property type="match status" value="1"/>
</dbReference>
<organism evidence="15 16">
    <name type="scientific">Desulfurella multipotens</name>
    <dbReference type="NCBI Taxonomy" id="79269"/>
    <lineage>
        <taxon>Bacteria</taxon>
        <taxon>Pseudomonadati</taxon>
        <taxon>Campylobacterota</taxon>
        <taxon>Desulfurellia</taxon>
        <taxon>Desulfurellales</taxon>
        <taxon>Desulfurellaceae</taxon>
        <taxon>Desulfurella</taxon>
    </lineage>
</organism>
<dbReference type="InterPro" id="IPR011054">
    <property type="entry name" value="Rudment_hybrid_motif"/>
</dbReference>
<evidence type="ECO:0000256" key="3">
    <source>
        <dbReference type="ARBA" id="ARBA00011750"/>
    </source>
</evidence>
<evidence type="ECO:0000256" key="10">
    <source>
        <dbReference type="ARBA" id="ARBA00048600"/>
    </source>
</evidence>
<keyword evidence="12" id="KW-0092">Biotin</keyword>
<keyword evidence="12" id="KW-0276">Fatty acid metabolism</keyword>
<dbReference type="Proteomes" id="UP000199411">
    <property type="component" value="Unassembled WGS sequence"/>
</dbReference>
<dbReference type="PANTHER" id="PTHR48095">
    <property type="entry name" value="PYRUVATE CARBOXYLASE SUBUNIT A"/>
    <property type="match status" value="1"/>
</dbReference>
<evidence type="ECO:0000256" key="8">
    <source>
        <dbReference type="ARBA" id="ARBA00022840"/>
    </source>
</evidence>
<dbReference type="InterPro" id="IPR016185">
    <property type="entry name" value="PreATP-grasp_dom_sf"/>
</dbReference>
<comment type="catalytic activity">
    <reaction evidence="10 12">
        <text>N(6)-biotinyl-L-lysyl-[protein] + hydrogencarbonate + ATP = N(6)-carboxybiotinyl-L-lysyl-[protein] + ADP + phosphate + H(+)</text>
        <dbReference type="Rhea" id="RHEA:13501"/>
        <dbReference type="Rhea" id="RHEA-COMP:10505"/>
        <dbReference type="Rhea" id="RHEA-COMP:10506"/>
        <dbReference type="ChEBI" id="CHEBI:15378"/>
        <dbReference type="ChEBI" id="CHEBI:17544"/>
        <dbReference type="ChEBI" id="CHEBI:30616"/>
        <dbReference type="ChEBI" id="CHEBI:43474"/>
        <dbReference type="ChEBI" id="CHEBI:83144"/>
        <dbReference type="ChEBI" id="CHEBI:83145"/>
        <dbReference type="ChEBI" id="CHEBI:456216"/>
        <dbReference type="EC" id="6.3.4.14"/>
    </reaction>
</comment>
<keyword evidence="16" id="KW-1185">Reference proteome</keyword>
<sequence>MFKKIFIANRGEIALRIIRACKELGIKTCIGYSVEDKNSIPVMLADEAICIGPAQSMQSYLNLFSLAQAIHNSGADAVHPGYGFLSENPTFVKICNDLDVTFIGPDEETIARLADKSKVKQILKQNNIPTIPGSDGAVKNLDELKSVANTIGYPILLKASWGGGGRGMRVVRSENELVNEFNAAQSEAKSSFGREDIYVEKFIEHPRHIEAQVIGDKFGNIVHVGERDCTLQRRHQKLLEESPSPYLDEQKRAEFLETAVRAASILKYWNAGTLEFLFDEEKNFYFIEINTRIQVEHPVSETVYDVDLIKEQIMVAYGYELSFKQEDLKPKCCAMECRINAEDPEKFIPSPGKIEFLFVPSGAHTRVDSHIYCGYNVSPYYDSMIAKLIISGKTREEVRTRMLNSLSEFKIEGIKTNINFFQKLLSSEDFINNTYDTNFIDRVFLNNHK</sequence>
<dbReference type="Pfam" id="PF02785">
    <property type="entry name" value="Biotin_carb_C"/>
    <property type="match status" value="1"/>
</dbReference>
<evidence type="ECO:0000259" key="14">
    <source>
        <dbReference type="PROSITE" id="PS50979"/>
    </source>
</evidence>
<evidence type="ECO:0000256" key="2">
    <source>
        <dbReference type="ARBA" id="ARBA00004956"/>
    </source>
</evidence>
<dbReference type="EMBL" id="FMYU01000004">
    <property type="protein sequence ID" value="SDC36254.1"/>
    <property type="molecule type" value="Genomic_DNA"/>
</dbReference>